<dbReference type="PANTHER" id="PTHR10353">
    <property type="entry name" value="GLYCOSYL HYDROLASE"/>
    <property type="match status" value="1"/>
</dbReference>
<dbReference type="InterPro" id="IPR017853">
    <property type="entry name" value="GH"/>
</dbReference>
<evidence type="ECO:0000256" key="5">
    <source>
        <dbReference type="ARBA" id="ARBA00065078"/>
    </source>
</evidence>
<evidence type="ECO:0000313" key="8">
    <source>
        <dbReference type="EMBL" id="CAD6338554.1"/>
    </source>
</evidence>
<comment type="caution">
    <text evidence="8">The sequence shown here is derived from an EMBL/GenBank/DDBJ whole genome shotgun (WGS) entry which is preliminary data.</text>
</comment>
<dbReference type="PRINTS" id="PR00131">
    <property type="entry name" value="GLHYDRLASE1"/>
</dbReference>
<dbReference type="AlphaFoldDB" id="A0A811S8J5"/>
<dbReference type="Pfam" id="PF00232">
    <property type="entry name" value="Glyco_hydro_1"/>
    <property type="match status" value="1"/>
</dbReference>
<dbReference type="GO" id="GO:0005975">
    <property type="term" value="P:carbohydrate metabolic process"/>
    <property type="evidence" value="ECO:0007669"/>
    <property type="project" value="InterPro"/>
</dbReference>
<dbReference type="SUPFAM" id="SSF51445">
    <property type="entry name" value="(Trans)glycosidases"/>
    <property type="match status" value="1"/>
</dbReference>
<protein>
    <recommendedName>
        <fullName evidence="10">Beta-glucosidase</fullName>
    </recommendedName>
</protein>
<accession>A0A811S8J5</accession>
<organism evidence="8 9">
    <name type="scientific">Miscanthus lutarioriparius</name>
    <dbReference type="NCBI Taxonomy" id="422564"/>
    <lineage>
        <taxon>Eukaryota</taxon>
        <taxon>Viridiplantae</taxon>
        <taxon>Streptophyta</taxon>
        <taxon>Embryophyta</taxon>
        <taxon>Tracheophyta</taxon>
        <taxon>Spermatophyta</taxon>
        <taxon>Magnoliopsida</taxon>
        <taxon>Liliopsida</taxon>
        <taxon>Poales</taxon>
        <taxon>Poaceae</taxon>
        <taxon>PACMAD clade</taxon>
        <taxon>Panicoideae</taxon>
        <taxon>Andropogonodae</taxon>
        <taxon>Andropogoneae</taxon>
        <taxon>Saccharinae</taxon>
        <taxon>Miscanthus</taxon>
    </lineage>
</organism>
<dbReference type="Proteomes" id="UP000604825">
    <property type="component" value="Unassembled WGS sequence"/>
</dbReference>
<evidence type="ECO:0000256" key="6">
    <source>
        <dbReference type="RuleBase" id="RU003690"/>
    </source>
</evidence>
<proteinExistence type="inferred from homology"/>
<keyword evidence="4" id="KW-0326">Glycosidase</keyword>
<dbReference type="EMBL" id="CAJGYO010000019">
    <property type="protein sequence ID" value="CAD6338554.1"/>
    <property type="molecule type" value="Genomic_DNA"/>
</dbReference>
<evidence type="ECO:0000256" key="7">
    <source>
        <dbReference type="SAM" id="SignalP"/>
    </source>
</evidence>
<feature type="signal peptide" evidence="7">
    <location>
        <begin position="1"/>
        <end position="29"/>
    </location>
</feature>
<evidence type="ECO:0000256" key="3">
    <source>
        <dbReference type="ARBA" id="ARBA00023157"/>
    </source>
</evidence>
<sequence length="473" mass="54247">MATAAAAPLLLRPLFHGLLLLVILSLALGAHGNKPGEHYNLTRENFPPGFVFGTASSAYQVEGNTLKYGRGPCIWDTFLKYPGATPDNATAEVSVDEYNRYMDDVDNMVRVGFDAYRFSISWSRIFPNITPYVVLYHYDLPQVLQDQYNGWLSPRIVPDFTAFADFCFKTYGDRVKFWFTINEPKMVANHGYGDAFFAPGRCTGCHFGGNSATEPYIAGHHLLLAHAAAHQAGKIGILLDFVWYEPLTKSIEDEYAAHRARMFTLGWFLHPITYGHYPETMEKIVMGRLPNFTFEQSAMVKGSADYIAINHYTTYYASNFVNETDTSYRNDWHVKISYERDGVPIGKRANSDWLYIVPWGLYKALIWTKEKFNNPVMLIGESGIDQPGNETLPGALYDKFRIDYFEKYLHELQCAIRDGANVFGYFVWSLLDNFEWRLGYTARFGIVHVDRNTFVRYPKDSARWFRKVIKNED</sequence>
<keyword evidence="9" id="KW-1185">Reference proteome</keyword>
<dbReference type="FunFam" id="3.20.20.80:FF:000041">
    <property type="entry name" value="Beta-glucosidase 7"/>
    <property type="match status" value="1"/>
</dbReference>
<evidence type="ECO:0000256" key="2">
    <source>
        <dbReference type="ARBA" id="ARBA00022801"/>
    </source>
</evidence>
<name>A0A811S8J5_9POAL</name>
<keyword evidence="3" id="KW-1015">Disulfide bond</keyword>
<keyword evidence="7" id="KW-0732">Signal</keyword>
<feature type="chain" id="PRO_5032705596" description="Beta-glucosidase" evidence="7">
    <location>
        <begin position="30"/>
        <end position="473"/>
    </location>
</feature>
<comment type="similarity">
    <text evidence="1 6">Belongs to the glycosyl hydrolase 1 family.</text>
</comment>
<evidence type="ECO:0000313" key="9">
    <source>
        <dbReference type="Proteomes" id="UP000604825"/>
    </source>
</evidence>
<dbReference type="InterPro" id="IPR001360">
    <property type="entry name" value="Glyco_hydro_1"/>
</dbReference>
<reference evidence="8" key="1">
    <citation type="submission" date="2020-10" db="EMBL/GenBank/DDBJ databases">
        <authorList>
            <person name="Han B."/>
            <person name="Lu T."/>
            <person name="Zhao Q."/>
            <person name="Huang X."/>
            <person name="Zhao Y."/>
        </authorList>
    </citation>
    <scope>NUCLEOTIDE SEQUENCE</scope>
</reference>
<comment type="subunit">
    <text evidence="5">Homo- and heterodimer.</text>
</comment>
<dbReference type="Gene3D" id="3.20.20.80">
    <property type="entry name" value="Glycosidases"/>
    <property type="match status" value="1"/>
</dbReference>
<evidence type="ECO:0008006" key="10">
    <source>
        <dbReference type="Google" id="ProtNLM"/>
    </source>
</evidence>
<dbReference type="PANTHER" id="PTHR10353:SF56">
    <property type="entry name" value="BETA-GLUCOSIDASE 38"/>
    <property type="match status" value="1"/>
</dbReference>
<dbReference type="OrthoDB" id="65569at2759"/>
<dbReference type="GO" id="GO:0008422">
    <property type="term" value="F:beta-glucosidase activity"/>
    <property type="evidence" value="ECO:0007669"/>
    <property type="project" value="UniProtKB-ARBA"/>
</dbReference>
<gene>
    <name evidence="8" type="ORF">NCGR_LOCUS62652</name>
</gene>
<evidence type="ECO:0000256" key="1">
    <source>
        <dbReference type="ARBA" id="ARBA00010838"/>
    </source>
</evidence>
<keyword evidence="2" id="KW-0378">Hydrolase</keyword>
<evidence type="ECO:0000256" key="4">
    <source>
        <dbReference type="ARBA" id="ARBA00023295"/>
    </source>
</evidence>